<evidence type="ECO:0000256" key="8">
    <source>
        <dbReference type="ARBA" id="ARBA00023136"/>
    </source>
</evidence>
<dbReference type="Proteomes" id="UP000001593">
    <property type="component" value="Unassembled WGS sequence"/>
</dbReference>
<dbReference type="GO" id="GO:0004222">
    <property type="term" value="F:metalloendopeptidase activity"/>
    <property type="evidence" value="ECO:0000318"/>
    <property type="project" value="GO_Central"/>
</dbReference>
<evidence type="ECO:0000259" key="12">
    <source>
        <dbReference type="Pfam" id="PF02163"/>
    </source>
</evidence>
<dbReference type="InterPro" id="IPR008915">
    <property type="entry name" value="Peptidase_M50"/>
</dbReference>
<dbReference type="PANTHER" id="PTHR13325:SF3">
    <property type="entry name" value="MEMBRANE-BOUND TRANSCRIPTION FACTOR SITE-2 PROTEASE"/>
    <property type="match status" value="1"/>
</dbReference>
<feature type="transmembrane region" description="Helical" evidence="11">
    <location>
        <begin position="460"/>
        <end position="480"/>
    </location>
</feature>
<dbReference type="PANTHER" id="PTHR13325">
    <property type="entry name" value="PROTEASE M50 MEMBRANE-BOUND TRANSCRIPTION FACTOR SITE 2 PROTEASE"/>
    <property type="match status" value="1"/>
</dbReference>
<reference evidence="13 14" key="1">
    <citation type="journal article" date="2007" name="Science">
        <title>Sea anemone genome reveals ancestral eumetazoan gene repertoire and genomic organization.</title>
        <authorList>
            <person name="Putnam N.H."/>
            <person name="Srivastava M."/>
            <person name="Hellsten U."/>
            <person name="Dirks B."/>
            <person name="Chapman J."/>
            <person name="Salamov A."/>
            <person name="Terry A."/>
            <person name="Shapiro H."/>
            <person name="Lindquist E."/>
            <person name="Kapitonov V.V."/>
            <person name="Jurka J."/>
            <person name="Genikhovich G."/>
            <person name="Grigoriev I.V."/>
            <person name="Lucas S.M."/>
            <person name="Steele R.E."/>
            <person name="Finnerty J.R."/>
            <person name="Technau U."/>
            <person name="Martindale M.Q."/>
            <person name="Rokhsar D.S."/>
        </authorList>
    </citation>
    <scope>NUCLEOTIDE SEQUENCE [LARGE SCALE GENOMIC DNA]</scope>
    <source>
        <strain evidence="14">CH2 X CH6</strain>
    </source>
</reference>
<dbReference type="InParanoid" id="A7S5C2"/>
<proteinExistence type="inferred from homology"/>
<accession>A7S5C2</accession>
<dbReference type="EMBL" id="DS469582">
    <property type="protein sequence ID" value="EDO41093.1"/>
    <property type="molecule type" value="Genomic_DNA"/>
</dbReference>
<dbReference type="GO" id="GO:0031293">
    <property type="term" value="P:membrane protein intracellular domain proteolysis"/>
    <property type="evidence" value="ECO:0000318"/>
    <property type="project" value="GO_Central"/>
</dbReference>
<dbReference type="GO" id="GO:0016020">
    <property type="term" value="C:membrane"/>
    <property type="evidence" value="ECO:0007669"/>
    <property type="project" value="InterPro"/>
</dbReference>
<feature type="transmembrane region" description="Helical" evidence="11">
    <location>
        <begin position="74"/>
        <end position="102"/>
    </location>
</feature>
<evidence type="ECO:0000256" key="5">
    <source>
        <dbReference type="ARBA" id="ARBA00014400"/>
    </source>
</evidence>
<evidence type="ECO:0000256" key="11">
    <source>
        <dbReference type="SAM" id="Phobius"/>
    </source>
</evidence>
<feature type="transmembrane region" description="Helical" evidence="11">
    <location>
        <begin position="193"/>
        <end position="215"/>
    </location>
</feature>
<evidence type="ECO:0000256" key="4">
    <source>
        <dbReference type="ARBA" id="ARBA00012347"/>
    </source>
</evidence>
<feature type="transmembrane region" description="Helical" evidence="11">
    <location>
        <begin position="154"/>
        <end position="173"/>
    </location>
</feature>
<evidence type="ECO:0000256" key="1">
    <source>
        <dbReference type="ARBA" id="ARBA00001350"/>
    </source>
</evidence>
<comment type="similarity">
    <text evidence="3">Belongs to the peptidase M50A family.</text>
</comment>
<evidence type="ECO:0000313" key="14">
    <source>
        <dbReference type="Proteomes" id="UP000001593"/>
    </source>
</evidence>
<dbReference type="InterPro" id="IPR036034">
    <property type="entry name" value="PDZ_sf"/>
</dbReference>
<dbReference type="EC" id="3.4.24.85" evidence="4"/>
<dbReference type="OMA" id="FYSWGRW"/>
<keyword evidence="7 11" id="KW-1133">Transmembrane helix</keyword>
<dbReference type="PRINTS" id="PR01000">
    <property type="entry name" value="SREBPS2PTASE"/>
</dbReference>
<sequence length="483" mass="54336">MLRSSSIYLVIFFWTLVFIVNAVLKNYRKYSRRYKEFLEDHGITMSLCQIRWYTTQLNRWFIWFGRLHPYLLHLWFSLGVFVGVGLMALSVMVLSLTLYQAFTKEAPEQVLTPVMPGVNLPWSQLMYYLITLAVSGVFHEMGHAVAAVREQVRVNGFGMFFMAIYPGAYVDLYTDHLTMISPIRQLRIYCAGVWHNVILVLLGLLLLWSLPYLLVPLYMADQGAVVTKVSRNSPVFGSINRGDTIYSVYGCPVNNKNDWIQCVSRTLNSPQHGYCSNMFTVTRQNSSQGSFTDGVYECCGNLTTSSRLCFRYESIKSEKGYACLAARSIMQASQFCSLPEHCHGPGNKACVHPSLDNSSRLIRVRRLGGPDVLYVGDPILLQYTVAVVNYSPRSPILPMELPTIIETFLIYLISLSGALALLNIVPCYSLDGQWALFALVDHTLGNIIPNEDQRSTLCTVILTMGTLLLAANITLALWTLGSV</sequence>
<dbReference type="CDD" id="cd06162">
    <property type="entry name" value="S2P-M50_PDZ_SREBP"/>
    <property type="match status" value="1"/>
</dbReference>
<dbReference type="SUPFAM" id="SSF50156">
    <property type="entry name" value="PDZ domain-like"/>
    <property type="match status" value="1"/>
</dbReference>
<dbReference type="FunCoup" id="A7S5C2">
    <property type="interactions" value="656"/>
</dbReference>
<comment type="catalytic activity">
    <reaction evidence="1">
        <text>Cleaves several transcription factors that are type-2 transmembrane proteins within membrane-spanning domains. Known substrates include sterol regulatory element-binding protein (SREBP) -1, SREBP-2 and forms of the transcriptional activator ATF6. SREBP-2 is cleaved at the site 477-DRSRILL-|-CVLTFLCLSFNPLTSLLQWGGA-505. The residues Asn-Pro, 11 residues distal to the site of cleavage in the membrane-spanning domain, are important for cleavage by S2P endopeptidase. Replacement of either of these residues does not prevent cleavage, but there is no cleavage if both of these residues are replaced.</text>
        <dbReference type="EC" id="3.4.24.85"/>
    </reaction>
</comment>
<keyword evidence="8 11" id="KW-0472">Membrane</keyword>
<comment type="subcellular location">
    <subcellularLocation>
        <location evidence="2">Endomembrane system</location>
        <topology evidence="2">Multi-pass membrane protein</topology>
    </subcellularLocation>
</comment>
<evidence type="ECO:0000313" key="13">
    <source>
        <dbReference type="EMBL" id="EDO41093.1"/>
    </source>
</evidence>
<dbReference type="PhylomeDB" id="A7S5C2"/>
<dbReference type="GO" id="GO:0005737">
    <property type="term" value="C:cytoplasm"/>
    <property type="evidence" value="ECO:0000318"/>
    <property type="project" value="GO_Central"/>
</dbReference>
<keyword evidence="6 11" id="KW-0812">Transmembrane</keyword>
<dbReference type="GO" id="GO:0012505">
    <property type="term" value="C:endomembrane system"/>
    <property type="evidence" value="ECO:0007669"/>
    <property type="project" value="UniProtKB-SubCell"/>
</dbReference>
<dbReference type="AlphaFoldDB" id="A7S5C2"/>
<feature type="domain" description="Peptidase M50" evidence="12">
    <location>
        <begin position="127"/>
        <end position="457"/>
    </location>
</feature>
<dbReference type="GO" id="GO:1905897">
    <property type="term" value="P:regulation of response to endoplasmic reticulum stress"/>
    <property type="evidence" value="ECO:0000318"/>
    <property type="project" value="GO_Central"/>
</dbReference>
<dbReference type="Pfam" id="PF02163">
    <property type="entry name" value="Peptidase_M50"/>
    <property type="match status" value="1"/>
</dbReference>
<evidence type="ECO:0000256" key="3">
    <source>
        <dbReference type="ARBA" id="ARBA00009989"/>
    </source>
</evidence>
<evidence type="ECO:0000256" key="9">
    <source>
        <dbReference type="ARBA" id="ARBA00032658"/>
    </source>
</evidence>
<feature type="transmembrane region" description="Helical" evidence="11">
    <location>
        <begin position="6"/>
        <end position="24"/>
    </location>
</feature>
<comment type="function">
    <text evidence="10">Zinc metalloprotease that mediates intramembrane proteolysis of proteins such as ATF6, ATF6B, SREBF1/SREBP1 and SREBF2/SREBP2. Catalyzes the second step in the proteolytic activation of the sterol regulatory element-binding proteins (SREBPs) SREBF1/SREBP1 and SREBF2/SREBP2: cleaves SREBPs within the first transmembrane segment, thereby releasing the N-terminal segment with a portion of the transmembrane segment attached. Mature N-terminal SREBP fragments shuttle to the nucleus and activate gene transcription. Also mediates the second step in the proteolytic activation of the cyclic AMP-dependent transcription factor ATF-6 (ATF6 and ATF6B). Involved in intramembrane proteolysis during bone formation. In astrocytes and osteoblasts, upon DNA damage and ER stress, mediates the second step of the regulated intramembrane proteolytic activation of the transcription factor CREB3L1, leading to the inhibition of cell-cycle progression.</text>
</comment>
<dbReference type="eggNOG" id="KOG2921">
    <property type="taxonomic scope" value="Eukaryota"/>
</dbReference>
<dbReference type="HOGENOM" id="CLU_032523_1_0_1"/>
<evidence type="ECO:0000256" key="6">
    <source>
        <dbReference type="ARBA" id="ARBA00022692"/>
    </source>
</evidence>
<feature type="transmembrane region" description="Helical" evidence="11">
    <location>
        <begin position="408"/>
        <end position="426"/>
    </location>
</feature>
<evidence type="ECO:0000256" key="7">
    <source>
        <dbReference type="ARBA" id="ARBA00022989"/>
    </source>
</evidence>
<organism evidence="13 14">
    <name type="scientific">Nematostella vectensis</name>
    <name type="common">Starlet sea anemone</name>
    <dbReference type="NCBI Taxonomy" id="45351"/>
    <lineage>
        <taxon>Eukaryota</taxon>
        <taxon>Metazoa</taxon>
        <taxon>Cnidaria</taxon>
        <taxon>Anthozoa</taxon>
        <taxon>Hexacorallia</taxon>
        <taxon>Actiniaria</taxon>
        <taxon>Edwardsiidae</taxon>
        <taxon>Nematostella</taxon>
    </lineage>
</organism>
<keyword evidence="14" id="KW-1185">Reference proteome</keyword>
<evidence type="ECO:0000256" key="2">
    <source>
        <dbReference type="ARBA" id="ARBA00004127"/>
    </source>
</evidence>
<dbReference type="STRING" id="45351.A7S5C2"/>
<dbReference type="InterPro" id="IPR001193">
    <property type="entry name" value="MBTPS2"/>
</dbReference>
<name>A7S5C2_NEMVE</name>
<feature type="transmembrane region" description="Helical" evidence="11">
    <location>
        <begin position="122"/>
        <end position="142"/>
    </location>
</feature>
<gene>
    <name evidence="13" type="ORF">NEMVEDRAFT_v1g185856</name>
</gene>
<evidence type="ECO:0000256" key="10">
    <source>
        <dbReference type="ARBA" id="ARBA00045828"/>
    </source>
</evidence>
<protein>
    <recommendedName>
        <fullName evidence="5">Membrane-bound transcription factor site-2 protease</fullName>
        <ecNumber evidence="4">3.4.24.85</ecNumber>
    </recommendedName>
    <alternativeName>
        <fullName evidence="9">Endopeptidase S2P</fullName>
    </alternativeName>
</protein>